<proteinExistence type="inferred from homology"/>
<dbReference type="STRING" id="326297.Sama_0686"/>
<reference evidence="2 3" key="1">
    <citation type="submission" date="2006-12" db="EMBL/GenBank/DDBJ databases">
        <title>Complete sequence of Shewanella amazonensis SB2B.</title>
        <authorList>
            <consortium name="US DOE Joint Genome Institute"/>
            <person name="Copeland A."/>
            <person name="Lucas S."/>
            <person name="Lapidus A."/>
            <person name="Barry K."/>
            <person name="Detter J.C."/>
            <person name="Glavina del Rio T."/>
            <person name="Hammon N."/>
            <person name="Israni S."/>
            <person name="Dalin E."/>
            <person name="Tice H."/>
            <person name="Pitluck S."/>
            <person name="Munk A.C."/>
            <person name="Brettin T."/>
            <person name="Bruce D."/>
            <person name="Han C."/>
            <person name="Tapia R."/>
            <person name="Gilna P."/>
            <person name="Schmutz J."/>
            <person name="Larimer F."/>
            <person name="Land M."/>
            <person name="Hauser L."/>
            <person name="Kyrpides N."/>
            <person name="Mikhailova N."/>
            <person name="Fredrickson J."/>
            <person name="Richardson P."/>
        </authorList>
    </citation>
    <scope>NUCLEOTIDE SEQUENCE [LARGE SCALE GENOMIC DNA]</scope>
    <source>
        <strain evidence="3">ATCC BAA-1098 / SB2B</strain>
    </source>
</reference>
<evidence type="ECO:0000313" key="2">
    <source>
        <dbReference type="EMBL" id="ABL98894.1"/>
    </source>
</evidence>
<evidence type="ECO:0000256" key="1">
    <source>
        <dbReference type="ARBA" id="ARBA00006479"/>
    </source>
</evidence>
<dbReference type="Proteomes" id="UP000009175">
    <property type="component" value="Chromosome"/>
</dbReference>
<dbReference type="KEGG" id="saz:Sama_0686"/>
<gene>
    <name evidence="2" type="ordered locus">Sama_0686</name>
</gene>
<dbReference type="InterPro" id="IPR043129">
    <property type="entry name" value="ATPase_NBD"/>
</dbReference>
<dbReference type="eggNOG" id="COG1940">
    <property type="taxonomic scope" value="Bacteria"/>
</dbReference>
<protein>
    <submittedName>
        <fullName evidence="2">ROK family protein</fullName>
    </submittedName>
</protein>
<comment type="similarity">
    <text evidence="1">Belongs to the ROK (NagC/XylR) family.</text>
</comment>
<accession>A1S3D8</accession>
<dbReference type="GO" id="GO:0006351">
    <property type="term" value="P:DNA-templated transcription"/>
    <property type="evidence" value="ECO:0007669"/>
    <property type="project" value="TreeGrafter"/>
</dbReference>
<dbReference type="Gene3D" id="3.30.420.40">
    <property type="match status" value="3"/>
</dbReference>
<dbReference type="GO" id="GO:0003677">
    <property type="term" value="F:DNA binding"/>
    <property type="evidence" value="ECO:0007669"/>
    <property type="project" value="TreeGrafter"/>
</dbReference>
<dbReference type="PANTHER" id="PTHR18964:SF149">
    <property type="entry name" value="BIFUNCTIONAL UDP-N-ACETYLGLUCOSAMINE 2-EPIMERASE_N-ACETYLMANNOSAMINE KINASE"/>
    <property type="match status" value="1"/>
</dbReference>
<dbReference type="RefSeq" id="WP_011758804.1">
    <property type="nucleotide sequence ID" value="NC_008700.1"/>
</dbReference>
<dbReference type="HOGENOM" id="CLU_1073230_0_0_6"/>
<dbReference type="CDD" id="cd23763">
    <property type="entry name" value="ASKHA_ATPase_ROK"/>
    <property type="match status" value="1"/>
</dbReference>
<keyword evidence="3" id="KW-1185">Reference proteome</keyword>
<evidence type="ECO:0000313" key="3">
    <source>
        <dbReference type="Proteomes" id="UP000009175"/>
    </source>
</evidence>
<sequence>MQTLTLDVGGTNGLFELRHEGHTEQYKFPTGDGFSIRDLNEQIQAFEQDFALEHYRLAMAVPGLVRDNRLVTCKSLPGLTGLHPAQIQCSGELAFIANDMDAGIQAIAEPRHDCEVLVMCGAGLGMAIAMNGQVFSGASGFAGELGHCRIMTEGGEFSLEQLASAEALRGRKQVVGDDLAQAGRHLGMGLAWVVNLFNPNRIYLAGSMMHSADFYKGCIGALRDMALGAPMANCQVHRVDDMETLVCRGLASMLEKQQSAAE</sequence>
<dbReference type="OrthoDB" id="3189808at2"/>
<name>A1S3D8_SHEAM</name>
<dbReference type="AlphaFoldDB" id="A1S3D8"/>
<dbReference type="SUPFAM" id="SSF53067">
    <property type="entry name" value="Actin-like ATPase domain"/>
    <property type="match status" value="1"/>
</dbReference>
<dbReference type="PANTHER" id="PTHR18964">
    <property type="entry name" value="ROK (REPRESSOR, ORF, KINASE) FAMILY"/>
    <property type="match status" value="1"/>
</dbReference>
<dbReference type="EMBL" id="CP000507">
    <property type="protein sequence ID" value="ABL98894.1"/>
    <property type="molecule type" value="Genomic_DNA"/>
</dbReference>
<dbReference type="Pfam" id="PF00480">
    <property type="entry name" value="ROK"/>
    <property type="match status" value="1"/>
</dbReference>
<organism evidence="2 3">
    <name type="scientific">Shewanella amazonensis (strain ATCC BAA-1098 / SB2B)</name>
    <dbReference type="NCBI Taxonomy" id="326297"/>
    <lineage>
        <taxon>Bacteria</taxon>
        <taxon>Pseudomonadati</taxon>
        <taxon>Pseudomonadota</taxon>
        <taxon>Gammaproteobacteria</taxon>
        <taxon>Alteromonadales</taxon>
        <taxon>Shewanellaceae</taxon>
        <taxon>Shewanella</taxon>
    </lineage>
</organism>
<dbReference type="InterPro" id="IPR000600">
    <property type="entry name" value="ROK"/>
</dbReference>